<dbReference type="Pfam" id="PF10131">
    <property type="entry name" value="PTPS_related"/>
    <property type="match status" value="1"/>
</dbReference>
<dbReference type="Gene3D" id="3.40.50.880">
    <property type="match status" value="1"/>
</dbReference>
<dbReference type="SUPFAM" id="SSF52317">
    <property type="entry name" value="Class I glutamine amidotransferase-like"/>
    <property type="match status" value="1"/>
</dbReference>
<feature type="transmembrane region" description="Helical" evidence="1">
    <location>
        <begin position="70"/>
        <end position="88"/>
    </location>
</feature>
<dbReference type="PANTHER" id="PTHR38454:SF1">
    <property type="entry name" value="INTEGRAL MEMBRANE PROTEIN"/>
    <property type="match status" value="1"/>
</dbReference>
<dbReference type="InterPro" id="IPR018776">
    <property type="entry name" value="Membrane_prot_PTPS-rel_domain"/>
</dbReference>
<gene>
    <name evidence="3" type="ORF">A3L02_07290</name>
</gene>
<dbReference type="InterPro" id="IPR018580">
    <property type="entry name" value="Uncharacterised_YfhO"/>
</dbReference>
<evidence type="ECO:0000313" key="4">
    <source>
        <dbReference type="Proteomes" id="UP000197156"/>
    </source>
</evidence>
<evidence type="ECO:0000256" key="1">
    <source>
        <dbReference type="SAM" id="Phobius"/>
    </source>
</evidence>
<feature type="transmembrane region" description="Helical" evidence="1">
    <location>
        <begin position="95"/>
        <end position="112"/>
    </location>
</feature>
<dbReference type="CDD" id="cd03143">
    <property type="entry name" value="A4_beta-galactosidase_middle_domain"/>
    <property type="match status" value="1"/>
</dbReference>
<dbReference type="InterPro" id="IPR029062">
    <property type="entry name" value="Class_I_gatase-like"/>
</dbReference>
<feature type="transmembrane region" description="Helical" evidence="1">
    <location>
        <begin position="118"/>
        <end position="136"/>
    </location>
</feature>
<feature type="transmembrane region" description="Helical" evidence="1">
    <location>
        <begin position="336"/>
        <end position="358"/>
    </location>
</feature>
<feature type="transmembrane region" description="Helical" evidence="1">
    <location>
        <begin position="177"/>
        <end position="203"/>
    </location>
</feature>
<keyword evidence="1" id="KW-0812">Transmembrane</keyword>
<feature type="domain" description="Membrane protein 6-pyruvoyl-tetrahydropterin synthase-related" evidence="2">
    <location>
        <begin position="68"/>
        <end position="681"/>
    </location>
</feature>
<evidence type="ECO:0000259" key="2">
    <source>
        <dbReference type="Pfam" id="PF10131"/>
    </source>
</evidence>
<reference evidence="3 4" key="1">
    <citation type="submission" date="2016-03" db="EMBL/GenBank/DDBJ databases">
        <title>Complete genome sequence of Thermococcus celer.</title>
        <authorList>
            <person name="Oger P.M."/>
        </authorList>
    </citation>
    <scope>NUCLEOTIDE SEQUENCE [LARGE SCALE GENOMIC DNA]</scope>
    <source>
        <strain evidence="3 4">Vu 13</strain>
    </source>
</reference>
<feature type="transmembrane region" description="Helical" evidence="1">
    <location>
        <begin position="272"/>
        <end position="290"/>
    </location>
</feature>
<feature type="transmembrane region" description="Helical" evidence="1">
    <location>
        <begin position="783"/>
        <end position="800"/>
    </location>
</feature>
<keyword evidence="1" id="KW-1133">Transmembrane helix</keyword>
<feature type="transmembrane region" description="Helical" evidence="1">
    <location>
        <begin position="215"/>
        <end position="238"/>
    </location>
</feature>
<dbReference type="KEGG" id="tce:A3L02_07290"/>
<accession>A0A218P371</accession>
<feature type="transmembrane region" description="Helical" evidence="1">
    <location>
        <begin position="297"/>
        <end position="316"/>
    </location>
</feature>
<dbReference type="PANTHER" id="PTHR38454">
    <property type="entry name" value="INTEGRAL MEMBRANE PROTEIN-RELATED"/>
    <property type="match status" value="1"/>
</dbReference>
<name>A0A218P371_THECE</name>
<feature type="transmembrane region" description="Helical" evidence="1">
    <location>
        <begin position="12"/>
        <end position="32"/>
    </location>
</feature>
<proteinExistence type="predicted"/>
<evidence type="ECO:0000313" key="3">
    <source>
        <dbReference type="EMBL" id="ASI99372.1"/>
    </source>
</evidence>
<dbReference type="EMBL" id="CP014854">
    <property type="protein sequence ID" value="ASI99372.1"/>
    <property type="molecule type" value="Genomic_DNA"/>
</dbReference>
<dbReference type="OrthoDB" id="86324at2157"/>
<protein>
    <recommendedName>
        <fullName evidence="2">Membrane protein 6-pyruvoyl-tetrahydropterin synthase-related domain-containing protein</fullName>
    </recommendedName>
</protein>
<keyword evidence="1" id="KW-0472">Membrane</keyword>
<dbReference type="AlphaFoldDB" id="A0A218P371"/>
<feature type="transmembrane region" description="Helical" evidence="1">
    <location>
        <begin position="370"/>
        <end position="388"/>
    </location>
</feature>
<keyword evidence="4" id="KW-1185">Reference proteome</keyword>
<dbReference type="Proteomes" id="UP000197156">
    <property type="component" value="Chromosome"/>
</dbReference>
<feature type="transmembrane region" description="Helical" evidence="1">
    <location>
        <begin position="148"/>
        <end position="165"/>
    </location>
</feature>
<organism evidence="3 4">
    <name type="scientific">Thermococcus celer Vu 13 = JCM 8558</name>
    <dbReference type="NCBI Taxonomy" id="1293037"/>
    <lineage>
        <taxon>Archaea</taxon>
        <taxon>Methanobacteriati</taxon>
        <taxon>Methanobacteriota</taxon>
        <taxon>Thermococci</taxon>
        <taxon>Thermococcales</taxon>
        <taxon>Thermococcaceae</taxon>
        <taxon>Thermococcus</taxon>
    </lineage>
</organism>
<sequence>MRLESARKEALFFLIAIFMAFLTLKGFLGSGYPPSWGGDAYGHLFKIWKLMGGYHPWIEDWYGGYPFLRFYPPLAYYLGALLGVLTHSATWGYKLSALLSLIIGALSMRFLLRELGFSDLPSYLASLAYAFAPYHLRILSPEGNFPRFVAINLAPLLVLGFIYIFRGDRRKALTAGVLISLVLLTHHTLAVSFGLVLLFLLPYLRETKREWRTPIQNLFIAGIVAFLISAFWVLPFILEKGNAHFLKENAIDYLFKFQSARLGEILLPTGPWSFYQGALMYLGIFGALMTIKRKKTLSIAVLAGVFTSLLLSLGYYGPTPWLNRLPILDLIPPYRWLGTVEFLAAIGFAMLLEFVLNYAPKIHPDKFRKVALIISLVLLLLSLSDLRFRVDSLNPEEFPGNYMGVLNYIGNDNGTGWRYYQWGLGITQGSRVAFTPALTKKPALDGWYRQGDPAYPGHSYLNYAVLNDLNFARKALRAYSVKYILLDSSFKDTPRVEENLKSIGFREIYSVGNFKLYSWDNHSLLTPEAGVLVVGNWPLDTGVEYERGKFVDDHADSLGRYSLVILNNYVYRDPLVWRKLEDYVRDGGILVVNTFGSPDAEATRFGVRSTIVKVFGKANLSSGVYNVSRFSNFTYEGKPWTATAYTGNLTPLIRMGNLTVLGVKEYGKGRIYFVGLNLPYHAVYSRNDYEARLLNEILSRYIAPPKIEYRIVEVSDGEIVMKYTADRSTAVILSENYYPHWRAYVDGKGIKISRNEQFGLIELQLPAGEHEVELKFEDPYSPLGYLSLISLVAVLGFLAWDRVRRKG</sequence>